<keyword evidence="1" id="KW-0472">Membrane</keyword>
<evidence type="ECO:0000256" key="1">
    <source>
        <dbReference type="SAM" id="Phobius"/>
    </source>
</evidence>
<keyword evidence="1" id="KW-0812">Transmembrane</keyword>
<dbReference type="Proteomes" id="UP000029712">
    <property type="component" value="Chromosome"/>
</dbReference>
<proteinExistence type="predicted"/>
<dbReference type="EMBL" id="CP033021">
    <property type="protein sequence ID" value="AYN65329.1"/>
    <property type="molecule type" value="Genomic_DNA"/>
</dbReference>
<organism evidence="2 3">
    <name type="scientific">Metamycoplasma hominis</name>
    <name type="common">Mycoplasma hominis</name>
    <dbReference type="NCBI Taxonomy" id="2098"/>
    <lineage>
        <taxon>Bacteria</taxon>
        <taxon>Bacillati</taxon>
        <taxon>Mycoplasmatota</taxon>
        <taxon>Mycoplasmoidales</taxon>
        <taxon>Metamycoplasmataceae</taxon>
        <taxon>Metamycoplasma</taxon>
    </lineage>
</organism>
<keyword evidence="1" id="KW-1133">Transmembrane helix</keyword>
<evidence type="ECO:0000313" key="3">
    <source>
        <dbReference type="Proteomes" id="UP000029712"/>
    </source>
</evidence>
<evidence type="ECO:0008006" key="4">
    <source>
        <dbReference type="Google" id="ProtNLM"/>
    </source>
</evidence>
<protein>
    <recommendedName>
        <fullName evidence="4">ComEA family DNA-binding protein</fullName>
    </recommendedName>
</protein>
<evidence type="ECO:0000313" key="2">
    <source>
        <dbReference type="EMBL" id="AYN65329.1"/>
    </source>
</evidence>
<name>A0A454CA50_METHO</name>
<feature type="transmembrane region" description="Helical" evidence="1">
    <location>
        <begin position="6"/>
        <end position="26"/>
    </location>
</feature>
<reference evidence="2 3" key="2">
    <citation type="submission" date="2018-10" db="EMBL/GenBank/DDBJ databases">
        <title>Detection and isolation of Mycoplasma hominis as a predominant microorganism from pelvic cavity of patient with salpingitis and tubo-ovarian abscess.</title>
        <authorList>
            <person name="Guschin A.E."/>
            <person name="Khayrullina G.A."/>
            <person name="Rakovskaya I.V."/>
            <person name="Shelenkov A.A."/>
            <person name="Shagin D.A."/>
        </authorList>
    </citation>
    <scope>NUCLEOTIDE SEQUENCE [LARGE SCALE GENOMIC DNA]</scope>
    <source>
        <strain evidence="3">TOA</strain>
    </source>
</reference>
<accession>A0A454CA50</accession>
<sequence>MNKRKIFLGLGLFSSASIIILMSIGINKYISNIKNNNKLFIKNKNEIITIGISGAIEYPDSYEIKKGTKLLEIIKQARLKAGADLNNINLNLKLEENQSINIPFKKDNSISIRDVNNVGILEDLGIKKDIAKIILSYFIAKDYVITWQELENLPGVGEKTLTILKNHLII</sequence>
<gene>
    <name evidence="2" type="ORF">KN71_001250</name>
</gene>
<dbReference type="OrthoDB" id="398604at2"/>
<dbReference type="Gene3D" id="3.10.560.10">
    <property type="entry name" value="Outer membrane lipoprotein wza domain like"/>
    <property type="match status" value="1"/>
</dbReference>
<dbReference type="NCBIfam" id="NF045978">
    <property type="entry name" value="ComEA_MAG0490"/>
    <property type="match status" value="1"/>
</dbReference>
<reference evidence="2 3" key="1">
    <citation type="submission" date="2014-08" db="EMBL/GenBank/DDBJ databases">
        <authorList>
            <person name="Kuleshov K."/>
            <person name="Dedkov V."/>
            <person name="Markelov M."/>
            <person name="Pimkina E."/>
        </authorList>
    </citation>
    <scope>NUCLEOTIDE SEQUENCE [LARGE SCALE GENOMIC DNA]</scope>
    <source>
        <strain evidence="3">TOA</strain>
    </source>
</reference>
<dbReference type="RefSeq" id="WP_036439015.1">
    <property type="nucleotide sequence ID" value="NZ_CP033021.1"/>
</dbReference>
<dbReference type="AlphaFoldDB" id="A0A454CA50"/>